<evidence type="ECO:0000313" key="2">
    <source>
        <dbReference type="EMBL" id="OYN89548.1"/>
    </source>
</evidence>
<organism evidence="2 3">
    <name type="scientific">Parenemella sanctibonifatiensis</name>
    <dbReference type="NCBI Taxonomy" id="2016505"/>
    <lineage>
        <taxon>Bacteria</taxon>
        <taxon>Bacillati</taxon>
        <taxon>Actinomycetota</taxon>
        <taxon>Actinomycetes</taxon>
        <taxon>Propionibacteriales</taxon>
        <taxon>Propionibacteriaceae</taxon>
        <taxon>Parenemella</taxon>
    </lineage>
</organism>
<sequence>MDDTQADPATSTNDMADLATLTNGLAELAGRVDRSEAHLDRLVDVVTRLVDGEPSATDQKPAGQADQSSEAEEPLEDWVDQIIERYYLRMQFRGWQDNTAFRAELEALRLAHRAAYGPKADGWAPTQWHDMFARMLHRLVKDIPYPLDRAGQEKNLGTLRPTAKPANTEPSPPKEGATPCPTLPSKSSSLPAVAGARSATSPPTPV</sequence>
<feature type="region of interest" description="Disordered" evidence="1">
    <location>
        <begin position="51"/>
        <end position="75"/>
    </location>
</feature>
<dbReference type="RefSeq" id="WP_094455388.1">
    <property type="nucleotide sequence ID" value="NZ_NMVJ01000009.1"/>
</dbReference>
<evidence type="ECO:0000313" key="3">
    <source>
        <dbReference type="Proteomes" id="UP000216300"/>
    </source>
</evidence>
<protein>
    <submittedName>
        <fullName evidence="2">Uncharacterized protein</fullName>
    </submittedName>
</protein>
<dbReference type="EMBL" id="NMVJ01000009">
    <property type="protein sequence ID" value="OYN89548.1"/>
    <property type="molecule type" value="Genomic_DNA"/>
</dbReference>
<feature type="region of interest" description="Disordered" evidence="1">
    <location>
        <begin position="149"/>
        <end position="206"/>
    </location>
</feature>
<dbReference type="Proteomes" id="UP000216300">
    <property type="component" value="Unassembled WGS sequence"/>
</dbReference>
<dbReference type="AlphaFoldDB" id="A0A255EDB6"/>
<keyword evidence="3" id="KW-1185">Reference proteome</keyword>
<accession>A0A255EDB6</accession>
<gene>
    <name evidence="2" type="ORF">CGZ91_11755</name>
</gene>
<evidence type="ECO:0000256" key="1">
    <source>
        <dbReference type="SAM" id="MobiDB-lite"/>
    </source>
</evidence>
<name>A0A255EDB6_9ACTN</name>
<comment type="caution">
    <text evidence="2">The sequence shown here is derived from an EMBL/GenBank/DDBJ whole genome shotgun (WGS) entry which is preliminary data.</text>
</comment>
<proteinExistence type="predicted"/>
<reference evidence="2 3" key="1">
    <citation type="submission" date="2017-07" db="EMBL/GenBank/DDBJ databases">
        <title>Draft whole genome sequences of clinical Proprionibacteriaceae strains.</title>
        <authorList>
            <person name="Bernier A.-M."/>
            <person name="Bernard K."/>
            <person name="Domingo M.-C."/>
        </authorList>
    </citation>
    <scope>NUCLEOTIDE SEQUENCE [LARGE SCALE GENOMIC DNA]</scope>
    <source>
        <strain evidence="2 3">NML 150081</strain>
    </source>
</reference>